<evidence type="ECO:0000256" key="2">
    <source>
        <dbReference type="ARBA" id="ARBA00022723"/>
    </source>
</evidence>
<dbReference type="Pfam" id="PF20582">
    <property type="entry name" value="UPF0758_N"/>
    <property type="match status" value="1"/>
</dbReference>
<reference evidence="9" key="1">
    <citation type="journal article" date="2019" name="Int. J. Syst. Evol. Microbiol.">
        <title>The Global Catalogue of Microorganisms (GCM) 10K type strain sequencing project: providing services to taxonomists for standard genome sequencing and annotation.</title>
        <authorList>
            <consortium name="The Broad Institute Genomics Platform"/>
            <consortium name="The Broad Institute Genome Sequencing Center for Infectious Disease"/>
            <person name="Wu L."/>
            <person name="Ma J."/>
        </authorList>
    </citation>
    <scope>NUCLEOTIDE SEQUENCE [LARGE SCALE GENOMIC DNA]</scope>
    <source>
        <strain evidence="9">JCM 15974</strain>
    </source>
</reference>
<evidence type="ECO:0000256" key="5">
    <source>
        <dbReference type="ARBA" id="ARBA00023049"/>
    </source>
</evidence>
<dbReference type="CDD" id="cd08071">
    <property type="entry name" value="MPN_DUF2466"/>
    <property type="match status" value="1"/>
</dbReference>
<name>A0ABP3U987_9FLAO</name>
<dbReference type="PROSITE" id="PS01302">
    <property type="entry name" value="UPF0758"/>
    <property type="match status" value="1"/>
</dbReference>
<evidence type="ECO:0000256" key="6">
    <source>
        <dbReference type="RuleBase" id="RU003797"/>
    </source>
</evidence>
<evidence type="ECO:0000313" key="8">
    <source>
        <dbReference type="EMBL" id="GAA0724844.1"/>
    </source>
</evidence>
<protein>
    <submittedName>
        <fullName evidence="8">DNA repair protein RadC</fullName>
    </submittedName>
</protein>
<keyword evidence="3" id="KW-0378">Hydrolase</keyword>
<dbReference type="PROSITE" id="PS50249">
    <property type="entry name" value="MPN"/>
    <property type="match status" value="1"/>
</dbReference>
<dbReference type="NCBIfam" id="TIGR00608">
    <property type="entry name" value="radc"/>
    <property type="match status" value="1"/>
</dbReference>
<dbReference type="Gene3D" id="3.40.140.10">
    <property type="entry name" value="Cytidine Deaminase, domain 2"/>
    <property type="match status" value="1"/>
</dbReference>
<dbReference type="PANTHER" id="PTHR30471">
    <property type="entry name" value="DNA REPAIR PROTEIN RADC"/>
    <property type="match status" value="1"/>
</dbReference>
<gene>
    <name evidence="8" type="primary">radC</name>
    <name evidence="8" type="ORF">GCM10009430_29710</name>
</gene>
<dbReference type="EMBL" id="BAAAGE010000003">
    <property type="protein sequence ID" value="GAA0724844.1"/>
    <property type="molecule type" value="Genomic_DNA"/>
</dbReference>
<dbReference type="NCBIfam" id="NF000642">
    <property type="entry name" value="PRK00024.1"/>
    <property type="match status" value="1"/>
</dbReference>
<keyword evidence="4" id="KW-0862">Zinc</keyword>
<organism evidence="8 9">
    <name type="scientific">Aquimarina litoralis</name>
    <dbReference type="NCBI Taxonomy" id="584605"/>
    <lineage>
        <taxon>Bacteria</taxon>
        <taxon>Pseudomonadati</taxon>
        <taxon>Bacteroidota</taxon>
        <taxon>Flavobacteriia</taxon>
        <taxon>Flavobacteriales</taxon>
        <taxon>Flavobacteriaceae</taxon>
        <taxon>Aquimarina</taxon>
    </lineage>
</organism>
<accession>A0ABP3U987</accession>
<evidence type="ECO:0000256" key="4">
    <source>
        <dbReference type="ARBA" id="ARBA00022833"/>
    </source>
</evidence>
<keyword evidence="9" id="KW-1185">Reference proteome</keyword>
<comment type="similarity">
    <text evidence="6">Belongs to the UPF0758 family.</text>
</comment>
<evidence type="ECO:0000259" key="7">
    <source>
        <dbReference type="PROSITE" id="PS50249"/>
    </source>
</evidence>
<evidence type="ECO:0000256" key="3">
    <source>
        <dbReference type="ARBA" id="ARBA00022801"/>
    </source>
</evidence>
<dbReference type="Pfam" id="PF04002">
    <property type="entry name" value="RadC"/>
    <property type="match status" value="1"/>
</dbReference>
<dbReference type="InterPro" id="IPR020891">
    <property type="entry name" value="UPF0758_CS"/>
</dbReference>
<sequence>MEILGNNASKKKYMIEDNASFSIRKWNENDRPREKLLVKGKNSLSDSELIAILIGSGNKEESAVALSKRILASVDNQINALGKLSVKQLMNFKGIGEAKAISIVAGLELGRRRKEESVSIIPKINSSIDVFHIMNPIIGDLEHEEFWVLFLNNANKVLQKKQISIGGKTGTLVDPRIVFRSALEFNATAIILTHNHPSGALVPSESDKVLTQKLKQAGLSLDIKLLDHLIITEKDYFSFADQAIL</sequence>
<proteinExistence type="inferred from homology"/>
<dbReference type="PANTHER" id="PTHR30471:SF3">
    <property type="entry name" value="UPF0758 PROTEIN YEES-RELATED"/>
    <property type="match status" value="1"/>
</dbReference>
<dbReference type="Proteomes" id="UP001501758">
    <property type="component" value="Unassembled WGS sequence"/>
</dbReference>
<feature type="domain" description="MPN" evidence="7">
    <location>
        <begin position="118"/>
        <end position="245"/>
    </location>
</feature>
<keyword evidence="5" id="KW-0482">Metalloprotease</keyword>
<dbReference type="InterPro" id="IPR001405">
    <property type="entry name" value="UPF0758"/>
</dbReference>
<dbReference type="InterPro" id="IPR025657">
    <property type="entry name" value="RadC_JAB"/>
</dbReference>
<comment type="caution">
    <text evidence="8">The sequence shown here is derived from an EMBL/GenBank/DDBJ whole genome shotgun (WGS) entry which is preliminary data.</text>
</comment>
<dbReference type="InterPro" id="IPR046778">
    <property type="entry name" value="UPF0758_N"/>
</dbReference>
<evidence type="ECO:0000313" key="9">
    <source>
        <dbReference type="Proteomes" id="UP001501758"/>
    </source>
</evidence>
<evidence type="ECO:0000256" key="1">
    <source>
        <dbReference type="ARBA" id="ARBA00022670"/>
    </source>
</evidence>
<dbReference type="InterPro" id="IPR037518">
    <property type="entry name" value="MPN"/>
</dbReference>
<keyword evidence="1" id="KW-0645">Protease</keyword>
<keyword evidence="2" id="KW-0479">Metal-binding</keyword>